<dbReference type="InterPro" id="IPR023591">
    <property type="entry name" value="Ribosomal_uS2_flav_dom_sf"/>
</dbReference>
<organism evidence="6 7">
    <name type="scientific">Candidatus Curtissbacteria bacterium RIFCSPLOWO2_01_FULL_38_11b</name>
    <dbReference type="NCBI Taxonomy" id="1797725"/>
    <lineage>
        <taxon>Bacteria</taxon>
        <taxon>Candidatus Curtissiibacteriota</taxon>
    </lineage>
</organism>
<keyword evidence="2 5" id="KW-0689">Ribosomal protein</keyword>
<evidence type="ECO:0000256" key="5">
    <source>
        <dbReference type="HAMAP-Rule" id="MF_00291"/>
    </source>
</evidence>
<dbReference type="Gene3D" id="3.40.50.10490">
    <property type="entry name" value="Glucose-6-phosphate isomerase like protein, domain 1"/>
    <property type="match status" value="1"/>
</dbReference>
<accession>A0A1F5H2W6</accession>
<dbReference type="InterPro" id="IPR018130">
    <property type="entry name" value="Ribosomal_uS2_CS"/>
</dbReference>
<dbReference type="InterPro" id="IPR005706">
    <property type="entry name" value="Ribosomal_uS2_bac/mit/plastid"/>
</dbReference>
<evidence type="ECO:0000256" key="1">
    <source>
        <dbReference type="ARBA" id="ARBA00006242"/>
    </source>
</evidence>
<dbReference type="GO" id="GO:0003735">
    <property type="term" value="F:structural constituent of ribosome"/>
    <property type="evidence" value="ECO:0007669"/>
    <property type="project" value="InterPro"/>
</dbReference>
<evidence type="ECO:0000256" key="2">
    <source>
        <dbReference type="ARBA" id="ARBA00022980"/>
    </source>
</evidence>
<dbReference type="Gene3D" id="1.10.287.610">
    <property type="entry name" value="Helix hairpin bin"/>
    <property type="match status" value="1"/>
</dbReference>
<dbReference type="PRINTS" id="PR00395">
    <property type="entry name" value="RIBOSOMALS2"/>
</dbReference>
<sequence>MIIPSMEQLLEAGVHFGHQVRRWNPKMKPFIFTARDGVHVIDLGQTVHRLKEACEFVQSIGEKGGSIIFVGSKKQARSIIVEEAKQAGAWYITERWIGGLLTNFEQTSKNIKKLKELREKREAGEFKEYTKKEQLMIDRQIAKLERFYGGVDQMTKIPDSIFVVDVRREENACREARRKEVPVVAICDTNADLFLVDYPIPGNDDAIKAIKIVTGAIASAYLDGRKRYEKKSEKEKIELVGKH</sequence>
<dbReference type="STRING" id="1797725.A3A49_00495"/>
<comment type="caution">
    <text evidence="6">The sequence shown here is derived from an EMBL/GenBank/DDBJ whole genome shotgun (WGS) entry which is preliminary data.</text>
</comment>
<evidence type="ECO:0000313" key="7">
    <source>
        <dbReference type="Proteomes" id="UP000176740"/>
    </source>
</evidence>
<dbReference type="GO" id="GO:0006412">
    <property type="term" value="P:translation"/>
    <property type="evidence" value="ECO:0007669"/>
    <property type="project" value="UniProtKB-UniRule"/>
</dbReference>
<proteinExistence type="inferred from homology"/>
<evidence type="ECO:0000256" key="4">
    <source>
        <dbReference type="ARBA" id="ARBA00035256"/>
    </source>
</evidence>
<dbReference type="FunFam" id="1.10.287.610:FF:000001">
    <property type="entry name" value="30S ribosomal protein S2"/>
    <property type="match status" value="1"/>
</dbReference>
<dbReference type="CDD" id="cd01425">
    <property type="entry name" value="RPS2"/>
    <property type="match status" value="1"/>
</dbReference>
<dbReference type="NCBIfam" id="TIGR01011">
    <property type="entry name" value="rpsB_bact"/>
    <property type="match status" value="1"/>
</dbReference>
<dbReference type="EMBL" id="MFBO01000010">
    <property type="protein sequence ID" value="OGD98438.1"/>
    <property type="molecule type" value="Genomic_DNA"/>
</dbReference>
<reference evidence="6 7" key="1">
    <citation type="journal article" date="2016" name="Nat. Commun.">
        <title>Thousands of microbial genomes shed light on interconnected biogeochemical processes in an aquifer system.</title>
        <authorList>
            <person name="Anantharaman K."/>
            <person name="Brown C.T."/>
            <person name="Hug L.A."/>
            <person name="Sharon I."/>
            <person name="Castelle C.J."/>
            <person name="Probst A.J."/>
            <person name="Thomas B.C."/>
            <person name="Singh A."/>
            <person name="Wilkins M.J."/>
            <person name="Karaoz U."/>
            <person name="Brodie E.L."/>
            <person name="Williams K.H."/>
            <person name="Hubbard S.S."/>
            <person name="Banfield J.F."/>
        </authorList>
    </citation>
    <scope>NUCLEOTIDE SEQUENCE [LARGE SCALE GENOMIC DNA]</scope>
</reference>
<protein>
    <recommendedName>
        <fullName evidence="4 5">Small ribosomal subunit protein uS2</fullName>
    </recommendedName>
</protein>
<dbReference type="GO" id="GO:0022627">
    <property type="term" value="C:cytosolic small ribosomal subunit"/>
    <property type="evidence" value="ECO:0007669"/>
    <property type="project" value="TreeGrafter"/>
</dbReference>
<keyword evidence="3 5" id="KW-0687">Ribonucleoprotein</keyword>
<name>A0A1F5H2W6_9BACT</name>
<dbReference type="InterPro" id="IPR001865">
    <property type="entry name" value="Ribosomal_uS2"/>
</dbReference>
<dbReference type="PANTHER" id="PTHR12534:SF0">
    <property type="entry name" value="SMALL RIBOSOMAL SUBUNIT PROTEIN US2M"/>
    <property type="match status" value="1"/>
</dbReference>
<dbReference type="AlphaFoldDB" id="A0A1F5H2W6"/>
<dbReference type="SUPFAM" id="SSF52313">
    <property type="entry name" value="Ribosomal protein S2"/>
    <property type="match status" value="1"/>
</dbReference>
<dbReference type="Pfam" id="PF00318">
    <property type="entry name" value="Ribosomal_S2"/>
    <property type="match status" value="1"/>
</dbReference>
<dbReference type="Proteomes" id="UP000176740">
    <property type="component" value="Unassembled WGS sequence"/>
</dbReference>
<evidence type="ECO:0000256" key="3">
    <source>
        <dbReference type="ARBA" id="ARBA00023274"/>
    </source>
</evidence>
<dbReference type="HAMAP" id="MF_00291_B">
    <property type="entry name" value="Ribosomal_uS2_B"/>
    <property type="match status" value="1"/>
</dbReference>
<gene>
    <name evidence="5" type="primary">rpsB</name>
    <name evidence="6" type="ORF">A3A49_00495</name>
</gene>
<comment type="similarity">
    <text evidence="1 5">Belongs to the universal ribosomal protein uS2 family.</text>
</comment>
<dbReference type="PROSITE" id="PS00962">
    <property type="entry name" value="RIBOSOMAL_S2_1"/>
    <property type="match status" value="1"/>
</dbReference>
<evidence type="ECO:0000313" key="6">
    <source>
        <dbReference type="EMBL" id="OGD98438.1"/>
    </source>
</evidence>
<dbReference type="PANTHER" id="PTHR12534">
    <property type="entry name" value="30S RIBOSOMAL PROTEIN S2 PROKARYOTIC AND ORGANELLAR"/>
    <property type="match status" value="1"/>
</dbReference>